<dbReference type="Pfam" id="PF09335">
    <property type="entry name" value="VTT_dom"/>
    <property type="match status" value="1"/>
</dbReference>
<evidence type="ECO:0000259" key="7">
    <source>
        <dbReference type="Pfam" id="PF09335"/>
    </source>
</evidence>
<feature type="domain" description="VTT" evidence="7">
    <location>
        <begin position="78"/>
        <end position="195"/>
    </location>
</feature>
<comment type="similarity">
    <text evidence="6">Belongs to the TVP38/TMEM64 family.</text>
</comment>
<protein>
    <recommendedName>
        <fullName evidence="6">TVP38/TMEM64 family membrane protein</fullName>
    </recommendedName>
</protein>
<accession>A0A0N8KNC0</accession>
<feature type="transmembrane region" description="Helical" evidence="6">
    <location>
        <begin position="206"/>
        <end position="227"/>
    </location>
</feature>
<feature type="transmembrane region" description="Helical" evidence="6">
    <location>
        <begin position="71"/>
        <end position="94"/>
    </location>
</feature>
<feature type="transmembrane region" description="Helical" evidence="6">
    <location>
        <begin position="100"/>
        <end position="119"/>
    </location>
</feature>
<dbReference type="PANTHER" id="PTHR12677:SF59">
    <property type="entry name" value="GOLGI APPARATUS MEMBRANE PROTEIN TVP38-RELATED"/>
    <property type="match status" value="1"/>
</dbReference>
<feature type="transmembrane region" description="Helical" evidence="6">
    <location>
        <begin position="6"/>
        <end position="30"/>
    </location>
</feature>
<organism evidence="8 9">
    <name type="scientific">Phormidesmis priestleyi Ana</name>
    <dbReference type="NCBI Taxonomy" id="1666911"/>
    <lineage>
        <taxon>Bacteria</taxon>
        <taxon>Bacillati</taxon>
        <taxon>Cyanobacteriota</taxon>
        <taxon>Cyanophyceae</taxon>
        <taxon>Leptolyngbyales</taxon>
        <taxon>Leptolyngbyaceae</taxon>
        <taxon>Phormidesmis</taxon>
    </lineage>
</organism>
<dbReference type="STRING" id="1666911.HLUCCA11_07840"/>
<keyword evidence="4 6" id="KW-1133">Transmembrane helix</keyword>
<evidence type="ECO:0000256" key="5">
    <source>
        <dbReference type="ARBA" id="ARBA00023136"/>
    </source>
</evidence>
<evidence type="ECO:0000256" key="2">
    <source>
        <dbReference type="ARBA" id="ARBA00022475"/>
    </source>
</evidence>
<proteinExistence type="inferred from homology"/>
<comment type="subcellular location">
    <subcellularLocation>
        <location evidence="1 6">Cell membrane</location>
        <topology evidence="1 6">Multi-pass membrane protein</topology>
    </subcellularLocation>
</comment>
<name>A0A0N8KNC0_9CYAN</name>
<evidence type="ECO:0000313" key="8">
    <source>
        <dbReference type="EMBL" id="KPQ36114.1"/>
    </source>
</evidence>
<dbReference type="PANTHER" id="PTHR12677">
    <property type="entry name" value="GOLGI APPARATUS MEMBRANE PROTEIN TVP38-RELATED"/>
    <property type="match status" value="1"/>
</dbReference>
<feature type="transmembrane region" description="Helical" evidence="6">
    <location>
        <begin position="176"/>
        <end position="194"/>
    </location>
</feature>
<dbReference type="AlphaFoldDB" id="A0A0N8KNC0"/>
<keyword evidence="5 6" id="KW-0472">Membrane</keyword>
<comment type="caution">
    <text evidence="8">The sequence shown here is derived from an EMBL/GenBank/DDBJ whole genome shotgun (WGS) entry which is preliminary data.</text>
</comment>
<gene>
    <name evidence="8" type="ORF">HLUCCA11_07840</name>
</gene>
<dbReference type="InterPro" id="IPR015414">
    <property type="entry name" value="TMEM64"/>
</dbReference>
<dbReference type="EMBL" id="LJZR01000008">
    <property type="protein sequence ID" value="KPQ36114.1"/>
    <property type="molecule type" value="Genomic_DNA"/>
</dbReference>
<dbReference type="Proteomes" id="UP000050465">
    <property type="component" value="Unassembled WGS sequence"/>
</dbReference>
<evidence type="ECO:0000256" key="1">
    <source>
        <dbReference type="ARBA" id="ARBA00004651"/>
    </source>
</evidence>
<sequence length="234" mass="25572">MLFNRKFWGLATATAITAVVISLVGTIFGWRSLVLLFDRHTLIDFFAPENNLENSASGAVLSTSLFMAAHVVANAIGIPGTLLVVVGGAVYGLWWGTLLSVMGATLGATVAFWLARYLLHSWFQKRFSHRPILKRLNQTLCKQGLSCVLLIRFSPVSPFNVVNFALGLTPVSARSYALGTLIGIIPGTMAYTWLGVTGTEALHGGSWWPLMCCLMVLMLLAGLPIWIQRRSPRH</sequence>
<evidence type="ECO:0000256" key="4">
    <source>
        <dbReference type="ARBA" id="ARBA00022989"/>
    </source>
</evidence>
<reference evidence="8 9" key="1">
    <citation type="submission" date="2015-09" db="EMBL/GenBank/DDBJ databases">
        <title>Identification and resolution of microdiversity through metagenomic sequencing of parallel consortia.</title>
        <authorList>
            <person name="Nelson W.C."/>
            <person name="Romine M.F."/>
            <person name="Lindemann S.R."/>
        </authorList>
    </citation>
    <scope>NUCLEOTIDE SEQUENCE [LARGE SCALE GENOMIC DNA]</scope>
    <source>
        <strain evidence="8">Ana</strain>
    </source>
</reference>
<evidence type="ECO:0000256" key="3">
    <source>
        <dbReference type="ARBA" id="ARBA00022692"/>
    </source>
</evidence>
<evidence type="ECO:0000256" key="6">
    <source>
        <dbReference type="RuleBase" id="RU366058"/>
    </source>
</evidence>
<keyword evidence="2 6" id="KW-1003">Cell membrane</keyword>
<evidence type="ECO:0000313" key="9">
    <source>
        <dbReference type="Proteomes" id="UP000050465"/>
    </source>
</evidence>
<dbReference type="InterPro" id="IPR032816">
    <property type="entry name" value="VTT_dom"/>
</dbReference>
<dbReference type="GO" id="GO:0005886">
    <property type="term" value="C:plasma membrane"/>
    <property type="evidence" value="ECO:0007669"/>
    <property type="project" value="UniProtKB-SubCell"/>
</dbReference>
<keyword evidence="3 6" id="KW-0812">Transmembrane</keyword>